<name>A0A7X0NSQ7_9ACTN</name>
<gene>
    <name evidence="2" type="ORF">HD593_003717</name>
</gene>
<dbReference type="Proteomes" id="UP000565579">
    <property type="component" value="Unassembled WGS sequence"/>
</dbReference>
<evidence type="ECO:0000259" key="1">
    <source>
        <dbReference type="Pfam" id="PF07739"/>
    </source>
</evidence>
<dbReference type="RefSeq" id="WP_185103331.1">
    <property type="nucleotide sequence ID" value="NZ_JACHMI010000001.1"/>
</dbReference>
<keyword evidence="3" id="KW-1185">Reference proteome</keyword>
<dbReference type="SUPFAM" id="SSF89082">
    <property type="entry name" value="Antibiotic binding domain of TipA-like multidrug resistance regulators"/>
    <property type="match status" value="1"/>
</dbReference>
<dbReference type="InterPro" id="IPR012925">
    <property type="entry name" value="TipAS_dom"/>
</dbReference>
<evidence type="ECO:0000313" key="3">
    <source>
        <dbReference type="Proteomes" id="UP000565579"/>
    </source>
</evidence>
<feature type="domain" description="TipAS antibiotic-recognition" evidence="1">
    <location>
        <begin position="26"/>
        <end position="142"/>
    </location>
</feature>
<comment type="caution">
    <text evidence="2">The sequence shown here is derived from an EMBL/GenBank/DDBJ whole genome shotgun (WGS) entry which is preliminary data.</text>
</comment>
<organism evidence="2 3">
    <name type="scientific">Nonomuraea rubra</name>
    <dbReference type="NCBI Taxonomy" id="46180"/>
    <lineage>
        <taxon>Bacteria</taxon>
        <taxon>Bacillati</taxon>
        <taxon>Actinomycetota</taxon>
        <taxon>Actinomycetes</taxon>
        <taxon>Streptosporangiales</taxon>
        <taxon>Streptosporangiaceae</taxon>
        <taxon>Nonomuraea</taxon>
    </lineage>
</organism>
<dbReference type="InterPro" id="IPR036244">
    <property type="entry name" value="TipA-like_antibiotic-bd"/>
</dbReference>
<dbReference type="Gene3D" id="1.10.490.50">
    <property type="entry name" value="Antibiotic binding domain of TipA-like multidrug resistance regulators"/>
    <property type="match status" value="1"/>
</dbReference>
<dbReference type="AlphaFoldDB" id="A0A7X0NSQ7"/>
<sequence>MTMSANLNLTAEDRAELFGGFDPDAHAAEAEQRWGGTEAWEDARRRSSSYTKEDWRRFIAEGAEITTRLSDALRSGAPADGDLAMDLAEEHRAHISRWCYECTYEIHRGLGEMYVSDPRFTSSLDATTPGLAAYLRTAITANAQRHHA</sequence>
<dbReference type="EMBL" id="JACHMI010000001">
    <property type="protein sequence ID" value="MBB6548922.1"/>
    <property type="molecule type" value="Genomic_DNA"/>
</dbReference>
<accession>A0A7X0NSQ7</accession>
<proteinExistence type="predicted"/>
<dbReference type="Pfam" id="PF07739">
    <property type="entry name" value="TipAS"/>
    <property type="match status" value="1"/>
</dbReference>
<evidence type="ECO:0000313" key="2">
    <source>
        <dbReference type="EMBL" id="MBB6548922.1"/>
    </source>
</evidence>
<reference evidence="2 3" key="1">
    <citation type="submission" date="2020-08" db="EMBL/GenBank/DDBJ databases">
        <title>Sequencing the genomes of 1000 actinobacteria strains.</title>
        <authorList>
            <person name="Klenk H.-P."/>
        </authorList>
    </citation>
    <scope>NUCLEOTIDE SEQUENCE [LARGE SCALE GENOMIC DNA]</scope>
    <source>
        <strain evidence="2 3">DSM 43768</strain>
    </source>
</reference>
<protein>
    <recommendedName>
        <fullName evidence="1">TipAS antibiotic-recognition domain-containing protein</fullName>
    </recommendedName>
</protein>